<evidence type="ECO:0000313" key="2">
    <source>
        <dbReference type="Proteomes" id="UP000574133"/>
    </source>
</evidence>
<name>A0A841T8Q0_9BACL</name>
<protein>
    <submittedName>
        <fullName evidence="1">Uncharacterized protein</fullName>
    </submittedName>
</protein>
<accession>A0A841T8Q0</accession>
<keyword evidence="2" id="KW-1185">Reference proteome</keyword>
<organism evidence="1 2">
    <name type="scientific">Cohnella lubricantis</name>
    <dbReference type="NCBI Taxonomy" id="2163172"/>
    <lineage>
        <taxon>Bacteria</taxon>
        <taxon>Bacillati</taxon>
        <taxon>Bacillota</taxon>
        <taxon>Bacilli</taxon>
        <taxon>Bacillales</taxon>
        <taxon>Paenibacillaceae</taxon>
        <taxon>Cohnella</taxon>
    </lineage>
</organism>
<dbReference type="AlphaFoldDB" id="A0A841T8Q0"/>
<dbReference type="Proteomes" id="UP000574133">
    <property type="component" value="Unassembled WGS sequence"/>
</dbReference>
<sequence>MTKIVIFRPDEARLPDSQKTYFTEVSMGFLENDRTDFLEPNDLFVEGNLVGVDRNRLEARLGHSDLDKLIMPAEMFRRFLEQHKKDNEE</sequence>
<gene>
    <name evidence="1" type="ORF">H4Q31_03860</name>
</gene>
<evidence type="ECO:0000313" key="1">
    <source>
        <dbReference type="EMBL" id="MBB6676459.1"/>
    </source>
</evidence>
<dbReference type="RefSeq" id="WP_185177753.1">
    <property type="nucleotide sequence ID" value="NZ_CBCSEP010000004.1"/>
</dbReference>
<reference evidence="1 2" key="1">
    <citation type="submission" date="2020-08" db="EMBL/GenBank/DDBJ databases">
        <title>Cohnella phylogeny.</title>
        <authorList>
            <person name="Dunlap C."/>
        </authorList>
    </citation>
    <scope>NUCLEOTIDE SEQUENCE [LARGE SCALE GENOMIC DNA]</scope>
    <source>
        <strain evidence="1 2">DSM 103658</strain>
    </source>
</reference>
<proteinExistence type="predicted"/>
<comment type="caution">
    <text evidence="1">The sequence shown here is derived from an EMBL/GenBank/DDBJ whole genome shotgun (WGS) entry which is preliminary data.</text>
</comment>
<dbReference type="EMBL" id="JACJVN010000017">
    <property type="protein sequence ID" value="MBB6676459.1"/>
    <property type="molecule type" value="Genomic_DNA"/>
</dbReference>